<feature type="transmembrane region" description="Helical" evidence="2">
    <location>
        <begin position="67"/>
        <end position="88"/>
    </location>
</feature>
<dbReference type="EMBL" id="BMAT01009164">
    <property type="protein sequence ID" value="GFS00028.1"/>
    <property type="molecule type" value="Genomic_DNA"/>
</dbReference>
<accession>A0AAV4HPF4</accession>
<gene>
    <name evidence="3" type="ORF">ElyMa_004543200</name>
</gene>
<evidence type="ECO:0000256" key="1">
    <source>
        <dbReference type="SAM" id="MobiDB-lite"/>
    </source>
</evidence>
<keyword evidence="2" id="KW-0472">Membrane</keyword>
<keyword evidence="2" id="KW-1133">Transmembrane helix</keyword>
<organism evidence="3 4">
    <name type="scientific">Elysia marginata</name>
    <dbReference type="NCBI Taxonomy" id="1093978"/>
    <lineage>
        <taxon>Eukaryota</taxon>
        <taxon>Metazoa</taxon>
        <taxon>Spiralia</taxon>
        <taxon>Lophotrochozoa</taxon>
        <taxon>Mollusca</taxon>
        <taxon>Gastropoda</taxon>
        <taxon>Heterobranchia</taxon>
        <taxon>Euthyneura</taxon>
        <taxon>Panpulmonata</taxon>
        <taxon>Sacoglossa</taxon>
        <taxon>Placobranchoidea</taxon>
        <taxon>Plakobranchidae</taxon>
        <taxon>Elysia</taxon>
    </lineage>
</organism>
<keyword evidence="4" id="KW-1185">Reference proteome</keyword>
<evidence type="ECO:0000313" key="3">
    <source>
        <dbReference type="EMBL" id="GFS00028.1"/>
    </source>
</evidence>
<sequence>MPHKTAGAIKCLYRQFGAAQQTCRPNPGERTGKDQQLHPPDGVTISSRRRDQEEQDILLSMRLFCQAFLKVVVVVGLVVVVVVAAVVVEVA</sequence>
<evidence type="ECO:0000313" key="4">
    <source>
        <dbReference type="Proteomes" id="UP000762676"/>
    </source>
</evidence>
<name>A0AAV4HPF4_9GAST</name>
<dbReference type="AlphaFoldDB" id="A0AAV4HPF4"/>
<proteinExistence type="predicted"/>
<comment type="caution">
    <text evidence="3">The sequence shown here is derived from an EMBL/GenBank/DDBJ whole genome shotgun (WGS) entry which is preliminary data.</text>
</comment>
<evidence type="ECO:0000256" key="2">
    <source>
        <dbReference type="SAM" id="Phobius"/>
    </source>
</evidence>
<reference evidence="3 4" key="1">
    <citation type="journal article" date="2021" name="Elife">
        <title>Chloroplast acquisition without the gene transfer in kleptoplastic sea slugs, Plakobranchus ocellatus.</title>
        <authorList>
            <person name="Maeda T."/>
            <person name="Takahashi S."/>
            <person name="Yoshida T."/>
            <person name="Shimamura S."/>
            <person name="Takaki Y."/>
            <person name="Nagai Y."/>
            <person name="Toyoda A."/>
            <person name="Suzuki Y."/>
            <person name="Arimoto A."/>
            <person name="Ishii H."/>
            <person name="Satoh N."/>
            <person name="Nishiyama T."/>
            <person name="Hasebe M."/>
            <person name="Maruyama T."/>
            <person name="Minagawa J."/>
            <person name="Obokata J."/>
            <person name="Shigenobu S."/>
        </authorList>
    </citation>
    <scope>NUCLEOTIDE SEQUENCE [LARGE SCALE GENOMIC DNA]</scope>
</reference>
<keyword evidence="2" id="KW-0812">Transmembrane</keyword>
<dbReference type="Proteomes" id="UP000762676">
    <property type="component" value="Unassembled WGS sequence"/>
</dbReference>
<feature type="region of interest" description="Disordered" evidence="1">
    <location>
        <begin position="22"/>
        <end position="49"/>
    </location>
</feature>
<protein>
    <submittedName>
        <fullName evidence="3">Uncharacterized protein</fullName>
    </submittedName>
</protein>